<evidence type="ECO:0000313" key="2">
    <source>
        <dbReference type="Proteomes" id="UP000798662"/>
    </source>
</evidence>
<comment type="caution">
    <text evidence="1">The sequence shown here is derived from an EMBL/GenBank/DDBJ whole genome shotgun (WGS) entry which is preliminary data.</text>
</comment>
<gene>
    <name evidence="1" type="ORF">I4F81_004666</name>
</gene>
<evidence type="ECO:0000313" key="1">
    <source>
        <dbReference type="EMBL" id="KAK1862090.1"/>
    </source>
</evidence>
<protein>
    <submittedName>
        <fullName evidence="1">Uncharacterized protein</fullName>
    </submittedName>
</protein>
<dbReference type="Proteomes" id="UP000798662">
    <property type="component" value="Chromosome 1"/>
</dbReference>
<name>A0ACC3BW34_PYRYE</name>
<sequence>MSGTSGRAMPPLPLGWAPRGHAGGGGLGVGWPPRLALSAAAAILALAVAAAVAARATSAEVIPFPAPPDGGDPGGGGATPPAPFGRFHTLPGLGCDVRSHGEGTPPGQSDAIRVRASGKDAPMVVVPRGDRTCATPVTEAATLAALREPTSHDGRGDCPVLQDAFRGPPSANGVQHEPLLDADDPRGGLRYERHIFRLLTLLRNTAEGGVLRMTGAFDVAAVIRVGKGLCSSTNCYEMYAVDAARTPVVGVNTPDRTWVPVITLRHRDGAPPELVPDADEALLSLGRAVQAQPQRFRQHPEWGNVSLIFDLRVNSWPGILPDSLVMNWVVNAPASKRDAANTTGWLPTIANTLCAPPARSFVRDPERLCGGLLEPLPPALDEAPSGPVVDGVALATAARASSDGRSVTWHIRSHTFLTEQDLPTDATQTSDPPTPPGTVTREPVPPGPWQSDPPDDMLPEETPSLERPCWLTGLGAREVNPNSPDEVALAARIGIEPRLVHRSDGGEAHFWPGSRLMTGHERWLSERSTVYDRGLFGVDPPEDPSSTSDLVLAVVVVVPELVALVVMLISTHTWRWRDVCVLGFIFLSGLISIAGLISLVRREVAGDAWRAAGVRHQLFEDDVANGSRYGAHRAMRLEMLVLIARPGYRPAMLTRVAIAVGVVYVAFSALATATVWALRRRRRRHPLGNGAGGGGDVEDGIVEDIDGGIDAARAGGAAAAARWWRRTRRRARAAKA</sequence>
<organism evidence="1 2">
    <name type="scientific">Pyropia yezoensis</name>
    <name type="common">Susabi-nori</name>
    <name type="synonym">Porphyra yezoensis</name>
    <dbReference type="NCBI Taxonomy" id="2788"/>
    <lineage>
        <taxon>Eukaryota</taxon>
        <taxon>Rhodophyta</taxon>
        <taxon>Bangiophyceae</taxon>
        <taxon>Bangiales</taxon>
        <taxon>Bangiaceae</taxon>
        <taxon>Pyropia</taxon>
    </lineage>
</organism>
<dbReference type="EMBL" id="CM020618">
    <property type="protein sequence ID" value="KAK1862090.1"/>
    <property type="molecule type" value="Genomic_DNA"/>
</dbReference>
<proteinExistence type="predicted"/>
<accession>A0ACC3BW34</accession>
<reference evidence="1" key="1">
    <citation type="submission" date="2019-11" db="EMBL/GenBank/DDBJ databases">
        <title>Nori genome reveals adaptations in red seaweeds to the harsh intertidal environment.</title>
        <authorList>
            <person name="Wang D."/>
            <person name="Mao Y."/>
        </authorList>
    </citation>
    <scope>NUCLEOTIDE SEQUENCE</scope>
    <source>
        <tissue evidence="1">Gametophyte</tissue>
    </source>
</reference>
<keyword evidence="2" id="KW-1185">Reference proteome</keyword>